<reference evidence="2 3" key="1">
    <citation type="journal article" date="2012" name="Front. Microbiol.">
        <title>Draft Genome Sequence of the Virulent Strain 01-B526 of the Fish Pathogen Aeromonas salmonicida.</title>
        <authorList>
            <person name="Charette S.J."/>
            <person name="Brochu F."/>
            <person name="Boyle B."/>
            <person name="Filion G."/>
            <person name="Tanaka K.H."/>
            <person name="Derome N."/>
        </authorList>
    </citation>
    <scope>NUCLEOTIDE SEQUENCE [LARGE SCALE GENOMIC DNA]</scope>
    <source>
        <strain evidence="2 3">P11</strain>
    </source>
</reference>
<protein>
    <submittedName>
        <fullName evidence="2">Uncharacterized protein</fullName>
    </submittedName>
</protein>
<dbReference type="PATRIC" id="fig|1353534.3.peg.2981"/>
<sequence length="419" mass="49802">MMNFFKNLKWRRCYCILSFSLLMFLFDYTIYHFYTRLKIQQYWVVIPVLLYLILNIVCKFIRKIRIVAISLETTSLISLAMLLCSIKIKYFNIWMENQYEVVSFGIIMMFFISVILARVMEKEKNVEPQNNLSNQLFNLFYLNTSKAHEIAMLIDNKIMKTIEREQVSEELLKYSTSLSFGKKDNLSTEMGYSVEDSSKKRVYENFDVKTTKSIMFRKIYETAQRKKEEKKELQIGDLTVFDNIELQQRNIDDTVMILNVLQDSKIKNQENDDLEINLNKMMDKMLDDFTIDYVFSYKWNAGEAKDYLIQLPYKSTDNFENGYQHNDLQLGKLSLIGIYRGEIDFSKRDSISSKFLEMMSESYNKEKDKHKDMEIMKLSNNTSNSNDIQFEFHHQKLRGKLHLIDVIAIIQELNFDKGE</sequence>
<proteinExistence type="predicted"/>
<comment type="caution">
    <text evidence="2">The sequence shown here is derived from an EMBL/GenBank/DDBJ whole genome shotgun (WGS) entry which is preliminary data.</text>
</comment>
<feature type="transmembrane region" description="Helical" evidence="1">
    <location>
        <begin position="73"/>
        <end position="95"/>
    </location>
</feature>
<keyword evidence="1" id="KW-1133">Transmembrane helix</keyword>
<feature type="transmembrane region" description="Helical" evidence="1">
    <location>
        <begin position="40"/>
        <end position="61"/>
    </location>
</feature>
<keyword evidence="3" id="KW-1185">Reference proteome</keyword>
<dbReference type="EMBL" id="LROS01000035">
    <property type="protein sequence ID" value="OBR91575.1"/>
    <property type="molecule type" value="Genomic_DNA"/>
</dbReference>
<keyword evidence="1" id="KW-0472">Membrane</keyword>
<evidence type="ECO:0000256" key="1">
    <source>
        <dbReference type="SAM" id="Phobius"/>
    </source>
</evidence>
<organism evidence="2 3">
    <name type="scientific">Clostridium ragsdalei P11</name>
    <dbReference type="NCBI Taxonomy" id="1353534"/>
    <lineage>
        <taxon>Bacteria</taxon>
        <taxon>Bacillati</taxon>
        <taxon>Bacillota</taxon>
        <taxon>Clostridia</taxon>
        <taxon>Eubacteriales</taxon>
        <taxon>Clostridiaceae</taxon>
        <taxon>Clostridium</taxon>
    </lineage>
</organism>
<dbReference type="AlphaFoldDB" id="A0A1A6AND9"/>
<keyword evidence="1" id="KW-0812">Transmembrane</keyword>
<feature type="transmembrane region" description="Helical" evidence="1">
    <location>
        <begin position="12"/>
        <end position="34"/>
    </location>
</feature>
<name>A0A1A6AND9_9CLOT</name>
<feature type="transmembrane region" description="Helical" evidence="1">
    <location>
        <begin position="101"/>
        <end position="120"/>
    </location>
</feature>
<evidence type="ECO:0000313" key="3">
    <source>
        <dbReference type="Proteomes" id="UP000093954"/>
    </source>
</evidence>
<dbReference type="Proteomes" id="UP000093954">
    <property type="component" value="Unassembled WGS sequence"/>
</dbReference>
<dbReference type="RefSeq" id="WP_154104996.1">
    <property type="nucleotide sequence ID" value="NZ_LROS01000035.1"/>
</dbReference>
<gene>
    <name evidence="2" type="ORF">CLRAG_29390</name>
</gene>
<accession>A0A1A6AND9</accession>
<evidence type="ECO:0000313" key="2">
    <source>
        <dbReference type="EMBL" id="OBR91575.1"/>
    </source>
</evidence>